<accession>A0A0F9E0R9</accession>
<feature type="transmembrane region" description="Helical" evidence="2">
    <location>
        <begin position="100"/>
        <end position="117"/>
    </location>
</feature>
<comment type="caution">
    <text evidence="3">The sequence shown here is derived from an EMBL/GenBank/DDBJ whole genome shotgun (WGS) entry which is preliminary data.</text>
</comment>
<dbReference type="AlphaFoldDB" id="A0A0F9E0R9"/>
<evidence type="ECO:0000256" key="2">
    <source>
        <dbReference type="SAM" id="Phobius"/>
    </source>
</evidence>
<proteinExistence type="predicted"/>
<feature type="compositionally biased region" description="Basic and acidic residues" evidence="1">
    <location>
        <begin position="50"/>
        <end position="59"/>
    </location>
</feature>
<feature type="compositionally biased region" description="Polar residues" evidence="1">
    <location>
        <begin position="65"/>
        <end position="75"/>
    </location>
</feature>
<feature type="region of interest" description="Disordered" evidence="1">
    <location>
        <begin position="1"/>
        <end position="91"/>
    </location>
</feature>
<sequence>MAKRKGGLQKKISSIFDGVHVPGSKKTDTLKPADRKPDDAAPAPPTSKILSHEPPKETQRPAAATKQNVRPSQVLRSRRRTDRLKAEAEATEKNEAKQKVFTFMIPVLIALLAYMIYDVFFASTNKPDIAIIHRGKTEERKRAIAEAHTLITWQIPDIYPYDLRDPMLEDKLDIYIKGQTLLPDGGQRKGADGKIYTKEEAYELGLDIYIDSILYSEINRSVVIENMILHEGDEVLKATIIKINKDSVDFERDGKKFTRPQGR</sequence>
<feature type="compositionally biased region" description="Basic and acidic residues" evidence="1">
    <location>
        <begin position="25"/>
        <end position="39"/>
    </location>
</feature>
<dbReference type="EMBL" id="LAZR01026809">
    <property type="protein sequence ID" value="KKL67594.1"/>
    <property type="molecule type" value="Genomic_DNA"/>
</dbReference>
<evidence type="ECO:0000256" key="1">
    <source>
        <dbReference type="SAM" id="MobiDB-lite"/>
    </source>
</evidence>
<keyword evidence="2" id="KW-1133">Transmembrane helix</keyword>
<name>A0A0F9E0R9_9ZZZZ</name>
<protein>
    <submittedName>
        <fullName evidence="3">Uncharacterized protein</fullName>
    </submittedName>
</protein>
<keyword evidence="2" id="KW-0812">Transmembrane</keyword>
<organism evidence="3">
    <name type="scientific">marine sediment metagenome</name>
    <dbReference type="NCBI Taxonomy" id="412755"/>
    <lineage>
        <taxon>unclassified sequences</taxon>
        <taxon>metagenomes</taxon>
        <taxon>ecological metagenomes</taxon>
    </lineage>
</organism>
<keyword evidence="2" id="KW-0472">Membrane</keyword>
<reference evidence="3" key="1">
    <citation type="journal article" date="2015" name="Nature">
        <title>Complex archaea that bridge the gap between prokaryotes and eukaryotes.</title>
        <authorList>
            <person name="Spang A."/>
            <person name="Saw J.H."/>
            <person name="Jorgensen S.L."/>
            <person name="Zaremba-Niedzwiedzka K."/>
            <person name="Martijn J."/>
            <person name="Lind A.E."/>
            <person name="van Eijk R."/>
            <person name="Schleper C."/>
            <person name="Guy L."/>
            <person name="Ettema T.J."/>
        </authorList>
    </citation>
    <scope>NUCLEOTIDE SEQUENCE</scope>
</reference>
<evidence type="ECO:0000313" key="3">
    <source>
        <dbReference type="EMBL" id="KKL67594.1"/>
    </source>
</evidence>
<gene>
    <name evidence="3" type="ORF">LCGC14_2133420</name>
</gene>